<evidence type="ECO:0000256" key="3">
    <source>
        <dbReference type="SAM" id="Phobius"/>
    </source>
</evidence>
<dbReference type="Pfam" id="PF24811">
    <property type="entry name" value="Ig_Shg"/>
    <property type="match status" value="1"/>
</dbReference>
<feature type="domain" description="Laminin G" evidence="4">
    <location>
        <begin position="113"/>
        <end position="298"/>
    </location>
</feature>
<dbReference type="InterPro" id="IPR056370">
    <property type="entry name" value="Shg-like_Ig-like"/>
</dbReference>
<gene>
    <name evidence="6" type="ORF">MSPICULIGERA_LOCUS13777</name>
</gene>
<comment type="caution">
    <text evidence="6">The sequence shown here is derived from an EMBL/GenBank/DDBJ whole genome shotgun (WGS) entry which is preliminary data.</text>
</comment>
<sequence>MLQRPLASHVTRLQQKLGTIVVSVGVDMCKFTTCNTGCRTKNTATFDGVLVEANATAFVGVNAKSTDKCECPVNSPAQCHHGLCHNGGVCHNTNPGFFCECRNDELKGLRCQGTTRSFSGNGYAWYKNVPACTALDISLQFLTSHSDGLLLYNGPMSDSSDRYEIKYRDYILRALRGGQVVLEMNINGQASSNVTVQSGPLNDGKWHDVHIRQDGRYIELVVNGCRYLTGGADGQGTPKRICDPGYGGDRYEKKLAWVQFGVNSYLEYSVMNAMLDEQWTDVDLLFIPGRTASSSEGSYGSDGLSSYVSASVEGQIPTANILIQNNAQPGTAPTTLQLPGVQLKENVSYWMQLERNPTRAQLAVDGSYIDRQPLDPTKQSFALAIKDLLFSSKGQGSARVFRGCVGTYRCQGPLMLLVMLALIGSASAAGLQEWERLSSTLWAWLWTLVGVFAGRPVDELIKSYSLESRAYWLGVGLGAGAAAYLFYCWVAYRRTAERSPYFELPVPLYRCVARNCHCPPVPERLCLVRECEELGCHRLFHHDCIPISVLLAQRAGEDRKLYCRDCLRRRQ</sequence>
<dbReference type="GO" id="GO:0016020">
    <property type="term" value="C:membrane"/>
    <property type="evidence" value="ECO:0007669"/>
    <property type="project" value="UniProtKB-SubCell"/>
</dbReference>
<dbReference type="InterPro" id="IPR000152">
    <property type="entry name" value="EGF-type_Asp/Asn_hydroxyl_site"/>
</dbReference>
<dbReference type="InterPro" id="IPR000742">
    <property type="entry name" value="EGF"/>
</dbReference>
<dbReference type="Gene3D" id="2.10.25.10">
    <property type="entry name" value="Laminin"/>
    <property type="match status" value="1"/>
</dbReference>
<evidence type="ECO:0000256" key="1">
    <source>
        <dbReference type="ARBA" id="ARBA00023157"/>
    </source>
</evidence>
<dbReference type="PROSITE" id="PS50025">
    <property type="entry name" value="LAM_G_DOMAIN"/>
    <property type="match status" value="1"/>
</dbReference>
<keyword evidence="2" id="KW-0245">EGF-like domain</keyword>
<feature type="non-terminal residue" evidence="6">
    <location>
        <position position="1"/>
    </location>
</feature>
<reference evidence="6" key="1">
    <citation type="submission" date="2023-06" db="EMBL/GenBank/DDBJ databases">
        <authorList>
            <person name="Delattre M."/>
        </authorList>
    </citation>
    <scope>NUCLEOTIDE SEQUENCE</scope>
    <source>
        <strain evidence="6">AF72</strain>
    </source>
</reference>
<dbReference type="EMBL" id="CATQJA010002639">
    <property type="protein sequence ID" value="CAJ0575467.1"/>
    <property type="molecule type" value="Genomic_DNA"/>
</dbReference>
<feature type="transmembrane region" description="Helical" evidence="3">
    <location>
        <begin position="469"/>
        <end position="492"/>
    </location>
</feature>
<dbReference type="PANTHER" id="PTHR15036">
    <property type="entry name" value="PIKACHURIN-LIKE PROTEIN"/>
    <property type="match status" value="1"/>
</dbReference>
<dbReference type="PROSITE" id="PS50026">
    <property type="entry name" value="EGF_3"/>
    <property type="match status" value="1"/>
</dbReference>
<dbReference type="InterPro" id="IPR001791">
    <property type="entry name" value="Laminin_G"/>
</dbReference>
<keyword evidence="3" id="KW-0812">Transmembrane</keyword>
<dbReference type="AlphaFoldDB" id="A0AA36CW59"/>
<keyword evidence="3" id="KW-0472">Membrane</keyword>
<proteinExistence type="predicted"/>
<evidence type="ECO:0000259" key="4">
    <source>
        <dbReference type="PROSITE" id="PS50025"/>
    </source>
</evidence>
<name>A0AA36CW59_9BILA</name>
<keyword evidence="3" id="KW-1133">Transmembrane helix</keyword>
<comment type="caution">
    <text evidence="2">Lacks conserved residue(s) required for the propagation of feature annotation.</text>
</comment>
<dbReference type="SUPFAM" id="SSF49899">
    <property type="entry name" value="Concanavalin A-like lectins/glucanases"/>
    <property type="match status" value="1"/>
</dbReference>
<dbReference type="SMART" id="SM00282">
    <property type="entry name" value="LamG"/>
    <property type="match status" value="1"/>
</dbReference>
<organism evidence="6 7">
    <name type="scientific">Mesorhabditis spiculigera</name>
    <dbReference type="NCBI Taxonomy" id="96644"/>
    <lineage>
        <taxon>Eukaryota</taxon>
        <taxon>Metazoa</taxon>
        <taxon>Ecdysozoa</taxon>
        <taxon>Nematoda</taxon>
        <taxon>Chromadorea</taxon>
        <taxon>Rhabditida</taxon>
        <taxon>Rhabditina</taxon>
        <taxon>Rhabditomorpha</taxon>
        <taxon>Rhabditoidea</taxon>
        <taxon>Rhabditidae</taxon>
        <taxon>Mesorhabditinae</taxon>
        <taxon>Mesorhabditis</taxon>
    </lineage>
</organism>
<dbReference type="InterPro" id="IPR050372">
    <property type="entry name" value="Neurexin-related_CASP"/>
</dbReference>
<dbReference type="PROSITE" id="PS00010">
    <property type="entry name" value="ASX_HYDROXYL"/>
    <property type="match status" value="1"/>
</dbReference>
<dbReference type="CDD" id="cd00054">
    <property type="entry name" value="EGF_CA"/>
    <property type="match status" value="1"/>
</dbReference>
<evidence type="ECO:0000259" key="5">
    <source>
        <dbReference type="PROSITE" id="PS50026"/>
    </source>
</evidence>
<dbReference type="Pfam" id="PF02210">
    <property type="entry name" value="Laminin_G_2"/>
    <property type="match status" value="1"/>
</dbReference>
<evidence type="ECO:0000256" key="2">
    <source>
        <dbReference type="PROSITE-ProRule" id="PRU00076"/>
    </source>
</evidence>
<keyword evidence="7" id="KW-1185">Reference proteome</keyword>
<protein>
    <submittedName>
        <fullName evidence="6">Uncharacterized protein</fullName>
    </submittedName>
</protein>
<dbReference type="Gene3D" id="2.60.120.200">
    <property type="match status" value="1"/>
</dbReference>
<dbReference type="PANTHER" id="PTHR15036:SF85">
    <property type="entry name" value="SP2353, ISOFORM A"/>
    <property type="match status" value="1"/>
</dbReference>
<keyword evidence="1" id="KW-1015">Disulfide bond</keyword>
<dbReference type="CDD" id="cd00110">
    <property type="entry name" value="LamG"/>
    <property type="match status" value="1"/>
</dbReference>
<evidence type="ECO:0000313" key="6">
    <source>
        <dbReference type="EMBL" id="CAJ0575467.1"/>
    </source>
</evidence>
<accession>A0AA36CW59</accession>
<dbReference type="InterPro" id="IPR013320">
    <property type="entry name" value="ConA-like_dom_sf"/>
</dbReference>
<dbReference type="Proteomes" id="UP001177023">
    <property type="component" value="Unassembled WGS sequence"/>
</dbReference>
<feature type="domain" description="EGF-like" evidence="5">
    <location>
        <begin position="75"/>
        <end position="112"/>
    </location>
</feature>
<evidence type="ECO:0000313" key="7">
    <source>
        <dbReference type="Proteomes" id="UP001177023"/>
    </source>
</evidence>